<feature type="domain" description="MDMPI C-terminal" evidence="1">
    <location>
        <begin position="150"/>
        <end position="258"/>
    </location>
</feature>
<sequence length="269" mass="29194">MTLSLALPYPVYLDHIRIESRRFREVLATCDPDARVPACPDWTAADLLWHLAGVQWFWARTVRTRPAPPSESALEPERPATYDGLLAAFDEHSASLVAELEAAGPDAEAWHWAPVQTVGTSYRRQAHEALVHRLDAEQTARCVTPLDPALAADGVLELLDVMYGGDAPPWGRFDASGHAVRVDLVDRDASIWVRPGTLLGTDPETGTKHDGPHLQVVDDPGTDPSAVVAGTAADLDAWLWNRRDVTGVTVSGDPAAYDAFRAAVSQPLD</sequence>
<dbReference type="PANTHER" id="PTHR40758">
    <property type="entry name" value="CONSERVED PROTEIN"/>
    <property type="match status" value="1"/>
</dbReference>
<dbReference type="InterPro" id="IPR017517">
    <property type="entry name" value="Maleyloyr_isom"/>
</dbReference>
<dbReference type="Proteomes" id="UP001168537">
    <property type="component" value="Unassembled WGS sequence"/>
</dbReference>
<accession>A0ABT8ETK3</accession>
<evidence type="ECO:0000313" key="3">
    <source>
        <dbReference type="EMBL" id="MDN4161502.1"/>
    </source>
</evidence>
<feature type="domain" description="Mycothiol-dependent maleylpyruvate isomerase metal-binding" evidence="2">
    <location>
        <begin position="14"/>
        <end position="136"/>
    </location>
</feature>
<dbReference type="RefSeq" id="WP_300960409.1">
    <property type="nucleotide sequence ID" value="NZ_JAUHJR010000003.1"/>
</dbReference>
<dbReference type="InterPro" id="IPR024344">
    <property type="entry name" value="MDMPI_metal-binding"/>
</dbReference>
<evidence type="ECO:0000259" key="2">
    <source>
        <dbReference type="Pfam" id="PF11716"/>
    </source>
</evidence>
<dbReference type="InterPro" id="IPR010872">
    <property type="entry name" value="MDMPI_C-term_domain"/>
</dbReference>
<gene>
    <name evidence="3" type="ORF">QWY29_09085</name>
</gene>
<dbReference type="GO" id="GO:0016853">
    <property type="term" value="F:isomerase activity"/>
    <property type="evidence" value="ECO:0007669"/>
    <property type="project" value="UniProtKB-KW"/>
</dbReference>
<keyword evidence="3" id="KW-0413">Isomerase</keyword>
<dbReference type="Gene3D" id="1.20.120.450">
    <property type="entry name" value="dinb family like domain"/>
    <property type="match status" value="1"/>
</dbReference>
<protein>
    <submittedName>
        <fullName evidence="3">Maleylpyruvate isomerase family mycothiol-dependent enzyme</fullName>
    </submittedName>
</protein>
<evidence type="ECO:0000313" key="4">
    <source>
        <dbReference type="Proteomes" id="UP001168537"/>
    </source>
</evidence>
<dbReference type="PANTHER" id="PTHR40758:SF1">
    <property type="entry name" value="CONSERVED PROTEIN"/>
    <property type="match status" value="1"/>
</dbReference>
<dbReference type="SUPFAM" id="SSF109854">
    <property type="entry name" value="DinB/YfiT-like putative metalloenzymes"/>
    <property type="match status" value="1"/>
</dbReference>
<dbReference type="EMBL" id="JAUHJR010000003">
    <property type="protein sequence ID" value="MDN4161502.1"/>
    <property type="molecule type" value="Genomic_DNA"/>
</dbReference>
<dbReference type="Pfam" id="PF07398">
    <property type="entry name" value="MDMPI_C"/>
    <property type="match status" value="1"/>
</dbReference>
<dbReference type="InterPro" id="IPR034660">
    <property type="entry name" value="DinB/YfiT-like"/>
</dbReference>
<organism evidence="3 4">
    <name type="scientific">Nocardioides abyssi</name>
    <dbReference type="NCBI Taxonomy" id="3058370"/>
    <lineage>
        <taxon>Bacteria</taxon>
        <taxon>Bacillati</taxon>
        <taxon>Actinomycetota</taxon>
        <taxon>Actinomycetes</taxon>
        <taxon>Propionibacteriales</taxon>
        <taxon>Nocardioidaceae</taxon>
        <taxon>Nocardioides</taxon>
    </lineage>
</organism>
<dbReference type="NCBIfam" id="TIGR03083">
    <property type="entry name" value="maleylpyruvate isomerase family mycothiol-dependent enzyme"/>
    <property type="match status" value="1"/>
</dbReference>
<keyword evidence="4" id="KW-1185">Reference proteome</keyword>
<dbReference type="Pfam" id="PF11716">
    <property type="entry name" value="MDMPI_N"/>
    <property type="match status" value="1"/>
</dbReference>
<reference evidence="3" key="1">
    <citation type="submission" date="2023-06" db="EMBL/GenBank/DDBJ databases">
        <title>Draft genome sequence of Nocardioides sp. SOB72.</title>
        <authorList>
            <person name="Zhang G."/>
        </authorList>
    </citation>
    <scope>NUCLEOTIDE SEQUENCE</scope>
    <source>
        <strain evidence="3">SOB72</strain>
    </source>
</reference>
<evidence type="ECO:0000259" key="1">
    <source>
        <dbReference type="Pfam" id="PF07398"/>
    </source>
</evidence>
<comment type="caution">
    <text evidence="3">The sequence shown here is derived from an EMBL/GenBank/DDBJ whole genome shotgun (WGS) entry which is preliminary data.</text>
</comment>
<proteinExistence type="predicted"/>
<name>A0ABT8ETK3_9ACTN</name>